<dbReference type="Pfam" id="PF01702">
    <property type="entry name" value="TGT"/>
    <property type="match status" value="1"/>
</dbReference>
<dbReference type="SUPFAM" id="SSF51713">
    <property type="entry name" value="tRNA-guanine transglycosylase"/>
    <property type="match status" value="1"/>
</dbReference>
<evidence type="ECO:0000259" key="1">
    <source>
        <dbReference type="Pfam" id="PF01702"/>
    </source>
</evidence>
<accession>A0A4Z0R5K7</accession>
<dbReference type="Gene3D" id="3.20.20.105">
    <property type="entry name" value="Queuine tRNA-ribosyltransferase-like"/>
    <property type="match status" value="1"/>
</dbReference>
<dbReference type="EMBL" id="SPQQ01000005">
    <property type="protein sequence ID" value="TGE37433.1"/>
    <property type="molecule type" value="Genomic_DNA"/>
</dbReference>
<sequence length="672" mass="76493">MHFKTLIITSCTGEKKFKPENQLLQADFQACDNLSIKEKQLEEYMVTAGDMYTGMQHLRLMEGVKILRDKYGSDVVDVNIVSAGYGLISENRRIAPYEVTFNTMSPKEIVAWSKTLRIKESLSTAIKGYDLILFLLGDKYLRALELPVLTSGDQRLIFFASGTSRKLIPNEPNYFIYEVGQKDAKSFSYGLVALKGYLFKLLAQDLVLNGTGLISQIKDSPDMLSSILDKYRKVPLEQESLFAIEEIAKGVATEKKILPKEKVPTSYVSDAPRAKNYGISMRYFIPEWDDRVDPTYNFIKDESTEGRNPYLHDVYSHEIFDTPNYDGVLISKVKIEESNIKKARVQAVGVHDFIRYPNSKPIMGDCGAFGYITDEEPPYTTEEILDYYEDLGFTQGVSIDHLIVGDFAKDPVERKRRYDITRRNAADFIQKWQTGNFSFEPVGVAQGWDPQSYLESVGELIDMGYKFIALGGVARTPTKQILEILNKVVPIIPDYLQFHLFGVARLDAIPTFRKLGVTSFDSASHLRRAWLGSGSNYFAMDGKTYAAIRIPPVDGHGVRVKKMIEAGIGTKEEFKVLEVNALAALRGFDRGNVTLDDALEAVLTYDEKIGEGREKHADYYRRVLEDQPWKKCDCKICREIGIEVIIFRGNNRNRRRGFHNTYVFYNQFKKIF</sequence>
<evidence type="ECO:0000313" key="3">
    <source>
        <dbReference type="EMBL" id="TGE37433.1"/>
    </source>
</evidence>
<dbReference type="Proteomes" id="UP000298460">
    <property type="component" value="Unassembled WGS sequence"/>
</dbReference>
<name>A0A4Z0R5K7_9FIRM</name>
<comment type="caution">
    <text evidence="3">The sequence shown here is derived from an EMBL/GenBank/DDBJ whole genome shotgun (WGS) entry which is preliminary data.</text>
</comment>
<dbReference type="InterPro" id="IPR036511">
    <property type="entry name" value="TGT-like_sf"/>
</dbReference>
<protein>
    <submittedName>
        <fullName evidence="3">Queuine/archaeosine tRNA-ribosyltransferase</fullName>
    </submittedName>
</protein>
<dbReference type="NCBIfam" id="NF041059">
    <property type="entry name" value="DpdA"/>
    <property type="match status" value="1"/>
</dbReference>
<dbReference type="GO" id="GO:0006400">
    <property type="term" value="P:tRNA modification"/>
    <property type="evidence" value="ECO:0007669"/>
    <property type="project" value="InterPro"/>
</dbReference>
<dbReference type="InterPro" id="IPR049251">
    <property type="entry name" value="DUF6884"/>
</dbReference>
<feature type="domain" description="tRNA-guanine(15) transglycosylase-like" evidence="1">
    <location>
        <begin position="342"/>
        <end position="529"/>
    </location>
</feature>
<reference evidence="3 4" key="1">
    <citation type="submission" date="2019-03" db="EMBL/GenBank/DDBJ databases">
        <title>Draft Genome Sequence of Desulfosporosinus fructosivorans Strain 63.6F, Isolated from Marine Sediment in the Baltic Sea.</title>
        <authorList>
            <person name="Hausmann B."/>
            <person name="Vandieken V."/>
            <person name="Pjevac P."/>
            <person name="Schreck K."/>
            <person name="Herbold C.W."/>
            <person name="Loy A."/>
        </authorList>
    </citation>
    <scope>NUCLEOTIDE SEQUENCE [LARGE SCALE GENOMIC DNA]</scope>
    <source>
        <strain evidence="3 4">63.6F</strain>
    </source>
</reference>
<feature type="domain" description="DUF6884" evidence="2">
    <location>
        <begin position="46"/>
        <end position="146"/>
    </location>
</feature>
<gene>
    <name evidence="3" type="ORF">E4K67_15160</name>
</gene>
<evidence type="ECO:0000313" key="4">
    <source>
        <dbReference type="Proteomes" id="UP000298460"/>
    </source>
</evidence>
<evidence type="ECO:0000259" key="2">
    <source>
        <dbReference type="Pfam" id="PF21818"/>
    </source>
</evidence>
<organism evidence="3 4">
    <name type="scientific">Desulfosporosinus fructosivorans</name>
    <dbReference type="NCBI Taxonomy" id="2018669"/>
    <lineage>
        <taxon>Bacteria</taxon>
        <taxon>Bacillati</taxon>
        <taxon>Bacillota</taxon>
        <taxon>Clostridia</taxon>
        <taxon>Eubacteriales</taxon>
        <taxon>Desulfitobacteriaceae</taxon>
        <taxon>Desulfosporosinus</taxon>
    </lineage>
</organism>
<keyword evidence="4" id="KW-1185">Reference proteome</keyword>
<dbReference type="InterPro" id="IPR002616">
    <property type="entry name" value="tRNA_ribo_trans-like"/>
</dbReference>
<proteinExistence type="predicted"/>
<dbReference type="OrthoDB" id="233198at2"/>
<dbReference type="Pfam" id="PF21818">
    <property type="entry name" value="DUF6884"/>
    <property type="match status" value="1"/>
</dbReference>
<dbReference type="InterPro" id="IPR053537">
    <property type="entry name" value="DNA-guanine_TGase"/>
</dbReference>
<dbReference type="AlphaFoldDB" id="A0A4Z0R5K7"/>
<keyword evidence="3" id="KW-0808">Transferase</keyword>
<dbReference type="GO" id="GO:0016740">
    <property type="term" value="F:transferase activity"/>
    <property type="evidence" value="ECO:0007669"/>
    <property type="project" value="UniProtKB-KW"/>
</dbReference>